<gene>
    <name evidence="5" type="ORF">ATO7_01495</name>
</gene>
<evidence type="ECO:0000256" key="3">
    <source>
        <dbReference type="RuleBase" id="RU000363"/>
    </source>
</evidence>
<dbReference type="CDD" id="cd05233">
    <property type="entry name" value="SDR_c"/>
    <property type="match status" value="1"/>
</dbReference>
<feature type="domain" description="Ketoreductase" evidence="4">
    <location>
        <begin position="5"/>
        <end position="184"/>
    </location>
</feature>
<dbReference type="GO" id="GO:0016616">
    <property type="term" value="F:oxidoreductase activity, acting on the CH-OH group of donors, NAD or NADP as acceptor"/>
    <property type="evidence" value="ECO:0007669"/>
    <property type="project" value="TreeGrafter"/>
</dbReference>
<accession>A0A1Y1SFZ5</accession>
<evidence type="ECO:0000259" key="4">
    <source>
        <dbReference type="SMART" id="SM00822"/>
    </source>
</evidence>
<comment type="caution">
    <text evidence="5">The sequence shown here is derived from an EMBL/GenBank/DDBJ whole genome shotgun (WGS) entry which is preliminary data.</text>
</comment>
<dbReference type="InterPro" id="IPR036291">
    <property type="entry name" value="NAD(P)-bd_dom_sf"/>
</dbReference>
<evidence type="ECO:0000313" key="5">
    <source>
        <dbReference type="EMBL" id="ORE88508.1"/>
    </source>
</evidence>
<name>A0A1Y1SFZ5_9GAMM</name>
<evidence type="ECO:0000313" key="6">
    <source>
        <dbReference type="Proteomes" id="UP000192342"/>
    </source>
</evidence>
<dbReference type="InterPro" id="IPR057326">
    <property type="entry name" value="KR_dom"/>
</dbReference>
<dbReference type="Pfam" id="PF00106">
    <property type="entry name" value="adh_short"/>
    <property type="match status" value="1"/>
</dbReference>
<keyword evidence="6" id="KW-1185">Reference proteome</keyword>
<sequence length="233" mass="24018">MSRAAAILITGGGTGLGAASARILAAEGWRVGLLGRRLDRLEAVAADIRSAGGDVQIYPQCVSQAAAVASAIGDFKPSAVLNAAAVLGQGDIIDTLGPAEFAEVQAINVNGTFNTCCAAMRQWQAADHSGDIVNVSSLAGIRGMQAFPGFSAYAASKHAIVGLTEALAKDGKAHDIRVNAIAPGMMRTDMLAQMGIHPKTLPEDIVPTVRYLLDRSLSGPLSGTTIEIHSNDD</sequence>
<comment type="similarity">
    <text evidence="1 3">Belongs to the short-chain dehydrogenases/reductases (SDR) family.</text>
</comment>
<dbReference type="GO" id="GO:0048038">
    <property type="term" value="F:quinone binding"/>
    <property type="evidence" value="ECO:0007669"/>
    <property type="project" value="TreeGrafter"/>
</dbReference>
<evidence type="ECO:0000256" key="2">
    <source>
        <dbReference type="ARBA" id="ARBA00023002"/>
    </source>
</evidence>
<protein>
    <submittedName>
        <fullName evidence="5">Dehydrogenase</fullName>
    </submittedName>
</protein>
<dbReference type="OrthoDB" id="9790785at2"/>
<dbReference type="Proteomes" id="UP000192342">
    <property type="component" value="Unassembled WGS sequence"/>
</dbReference>
<dbReference type="InterPro" id="IPR002347">
    <property type="entry name" value="SDR_fam"/>
</dbReference>
<reference evidence="5 6" key="1">
    <citation type="submission" date="2013-04" db="EMBL/GenBank/DDBJ databases">
        <title>Oceanococcus atlanticus 22II-S10r2 Genome Sequencing.</title>
        <authorList>
            <person name="Lai Q."/>
            <person name="Li G."/>
            <person name="Shao Z."/>
        </authorList>
    </citation>
    <scope>NUCLEOTIDE SEQUENCE [LARGE SCALE GENOMIC DNA]</scope>
    <source>
        <strain evidence="5 6">22II-S10r2</strain>
    </source>
</reference>
<dbReference type="SUPFAM" id="SSF51735">
    <property type="entry name" value="NAD(P)-binding Rossmann-fold domains"/>
    <property type="match status" value="1"/>
</dbReference>
<keyword evidence="2" id="KW-0560">Oxidoreductase</keyword>
<dbReference type="PRINTS" id="PR00081">
    <property type="entry name" value="GDHRDH"/>
</dbReference>
<dbReference type="EMBL" id="AQQV01000001">
    <property type="protein sequence ID" value="ORE88508.1"/>
    <property type="molecule type" value="Genomic_DNA"/>
</dbReference>
<dbReference type="Gene3D" id="3.40.50.720">
    <property type="entry name" value="NAD(P)-binding Rossmann-like Domain"/>
    <property type="match status" value="1"/>
</dbReference>
<dbReference type="RefSeq" id="WP_083559140.1">
    <property type="nucleotide sequence ID" value="NZ_AQQV01000001.1"/>
</dbReference>
<evidence type="ECO:0000256" key="1">
    <source>
        <dbReference type="ARBA" id="ARBA00006484"/>
    </source>
</evidence>
<dbReference type="PRINTS" id="PR00080">
    <property type="entry name" value="SDRFAMILY"/>
</dbReference>
<dbReference type="AlphaFoldDB" id="A0A1Y1SFZ5"/>
<dbReference type="SMART" id="SM00822">
    <property type="entry name" value="PKS_KR"/>
    <property type="match status" value="1"/>
</dbReference>
<dbReference type="PANTHER" id="PTHR42760">
    <property type="entry name" value="SHORT-CHAIN DEHYDROGENASES/REDUCTASES FAMILY MEMBER"/>
    <property type="match status" value="1"/>
</dbReference>
<dbReference type="GO" id="GO:0006633">
    <property type="term" value="P:fatty acid biosynthetic process"/>
    <property type="evidence" value="ECO:0007669"/>
    <property type="project" value="TreeGrafter"/>
</dbReference>
<dbReference type="PANTHER" id="PTHR42760:SF133">
    <property type="entry name" value="3-OXOACYL-[ACYL-CARRIER-PROTEIN] REDUCTASE"/>
    <property type="match status" value="1"/>
</dbReference>
<dbReference type="STRING" id="1317117.ATO7_01495"/>
<organism evidence="5 6">
    <name type="scientific">Oceanococcus atlanticus</name>
    <dbReference type="NCBI Taxonomy" id="1317117"/>
    <lineage>
        <taxon>Bacteria</taxon>
        <taxon>Pseudomonadati</taxon>
        <taxon>Pseudomonadota</taxon>
        <taxon>Gammaproteobacteria</taxon>
        <taxon>Chromatiales</taxon>
        <taxon>Oceanococcaceae</taxon>
        <taxon>Oceanococcus</taxon>
    </lineage>
</organism>
<proteinExistence type="inferred from homology"/>